<dbReference type="SUPFAM" id="SSF51294">
    <property type="entry name" value="Hedgehog/intein (Hint) domain"/>
    <property type="match status" value="1"/>
</dbReference>
<dbReference type="PROSITE" id="PS50818">
    <property type="entry name" value="INTEIN_C_TER"/>
    <property type="match status" value="1"/>
</dbReference>
<proteinExistence type="predicted"/>
<sequence>MSAPHPRGWLLGHRHVLDVLAKYGAPWNWAKGAKLAKRVWGLLDDLVGGVRGMWKHSKAVDKAKNALAAAKEKARKAKNKDGSKPGEKCETSNSFLPGTKVLIADGSAKPIEDVKIGDKVLATDPETEGTRVETVTAEIIGSGTKHLVKVTVDLDGERGERTASVTATDGHPFWVPELGEWLDATDLQPGQWLQTSSGTWVQITAVKRWTAHATVHNLTVSDLHTYYVLAGATPVLVHNCNKNQGVYVFDDKSKPGHVYIGKTNNFNVRLNKHADLGRRDKDWACHLHPCVRRRHGSKNPRAHHEGSVRKNGL</sequence>
<dbReference type="InterPro" id="IPR030934">
    <property type="entry name" value="Intein_C"/>
</dbReference>
<feature type="region of interest" description="Disordered" evidence="1">
    <location>
        <begin position="294"/>
        <end position="313"/>
    </location>
</feature>
<evidence type="ECO:0000256" key="1">
    <source>
        <dbReference type="SAM" id="MobiDB-lite"/>
    </source>
</evidence>
<name>A0ABN3K381_9ACTN</name>
<organism evidence="3 4">
    <name type="scientific">Streptomyces macrosporus</name>
    <dbReference type="NCBI Taxonomy" id="44032"/>
    <lineage>
        <taxon>Bacteria</taxon>
        <taxon>Bacillati</taxon>
        <taxon>Actinomycetota</taxon>
        <taxon>Actinomycetes</taxon>
        <taxon>Kitasatosporales</taxon>
        <taxon>Streptomycetaceae</taxon>
        <taxon>Streptomyces</taxon>
    </lineage>
</organism>
<dbReference type="CDD" id="cd00081">
    <property type="entry name" value="Hint"/>
    <property type="match status" value="1"/>
</dbReference>
<evidence type="ECO:0000313" key="4">
    <source>
        <dbReference type="Proteomes" id="UP001501638"/>
    </source>
</evidence>
<comment type="caution">
    <text evidence="3">The sequence shown here is derived from an EMBL/GenBank/DDBJ whole genome shotgun (WGS) entry which is preliminary data.</text>
</comment>
<evidence type="ECO:0000313" key="3">
    <source>
        <dbReference type="EMBL" id="GAA2444988.1"/>
    </source>
</evidence>
<dbReference type="Pfam" id="PF07591">
    <property type="entry name" value="PT-HINT"/>
    <property type="match status" value="1"/>
</dbReference>
<evidence type="ECO:0000259" key="2">
    <source>
        <dbReference type="SMART" id="SM00306"/>
    </source>
</evidence>
<feature type="domain" description="Hint" evidence="2">
    <location>
        <begin position="92"/>
        <end position="197"/>
    </location>
</feature>
<dbReference type="InterPro" id="IPR003587">
    <property type="entry name" value="Hint_dom_N"/>
</dbReference>
<dbReference type="NCBIfam" id="TIGR01443">
    <property type="entry name" value="intein_Cterm"/>
    <property type="match status" value="1"/>
</dbReference>
<dbReference type="SMART" id="SM00306">
    <property type="entry name" value="HintN"/>
    <property type="match status" value="1"/>
</dbReference>
<feature type="compositionally biased region" description="Basic and acidic residues" evidence="1">
    <location>
        <begin position="302"/>
        <end position="313"/>
    </location>
</feature>
<gene>
    <name evidence="3" type="ORF">GCM10010405_30550</name>
</gene>
<dbReference type="Proteomes" id="UP001501638">
    <property type="component" value="Unassembled WGS sequence"/>
</dbReference>
<dbReference type="Gene3D" id="2.170.16.10">
    <property type="entry name" value="Hedgehog/Intein (Hint) domain"/>
    <property type="match status" value="1"/>
</dbReference>
<keyword evidence="4" id="KW-1185">Reference proteome</keyword>
<dbReference type="EMBL" id="BAAASZ010000021">
    <property type="protein sequence ID" value="GAA2444988.1"/>
    <property type="molecule type" value="Genomic_DNA"/>
</dbReference>
<reference evidence="3 4" key="1">
    <citation type="journal article" date="2019" name="Int. J. Syst. Evol. Microbiol.">
        <title>The Global Catalogue of Microorganisms (GCM) 10K type strain sequencing project: providing services to taxonomists for standard genome sequencing and annotation.</title>
        <authorList>
            <consortium name="The Broad Institute Genomics Platform"/>
            <consortium name="The Broad Institute Genome Sequencing Center for Infectious Disease"/>
            <person name="Wu L."/>
            <person name="Ma J."/>
        </authorList>
    </citation>
    <scope>NUCLEOTIDE SEQUENCE [LARGE SCALE GENOMIC DNA]</scope>
    <source>
        <strain evidence="3 4">JCM 6305</strain>
    </source>
</reference>
<protein>
    <recommendedName>
        <fullName evidence="2">Hint domain-containing protein</fullName>
    </recommendedName>
</protein>
<dbReference type="InterPro" id="IPR036844">
    <property type="entry name" value="Hint_dom_sf"/>
</dbReference>
<accession>A0ABN3K381</accession>